<feature type="region of interest" description="Disordered" evidence="2">
    <location>
        <begin position="363"/>
        <end position="498"/>
    </location>
</feature>
<feature type="region of interest" description="Disordered" evidence="2">
    <location>
        <begin position="513"/>
        <end position="1030"/>
    </location>
</feature>
<dbReference type="EMBL" id="HG725985">
    <property type="protein sequence ID" value="CDJ70494.1"/>
    <property type="molecule type" value="Genomic_DNA"/>
</dbReference>
<feature type="compositionally biased region" description="Low complexity" evidence="2">
    <location>
        <begin position="980"/>
        <end position="995"/>
    </location>
</feature>
<feature type="compositionally biased region" description="Polar residues" evidence="2">
    <location>
        <begin position="880"/>
        <end position="890"/>
    </location>
</feature>
<evidence type="ECO:0000256" key="2">
    <source>
        <dbReference type="SAM" id="MobiDB-lite"/>
    </source>
</evidence>
<accession>U6N5C3</accession>
<feature type="coiled-coil region" evidence="1">
    <location>
        <begin position="176"/>
        <end position="240"/>
    </location>
</feature>
<dbReference type="Proteomes" id="UP000030754">
    <property type="component" value="Unassembled WGS sequence"/>
</dbReference>
<name>U6N5C3_9EIME</name>
<dbReference type="GeneID" id="25478596"/>
<dbReference type="OrthoDB" id="10394771at2759"/>
<feature type="region of interest" description="Disordered" evidence="2">
    <location>
        <begin position="1085"/>
        <end position="1150"/>
    </location>
</feature>
<evidence type="ECO:0000256" key="1">
    <source>
        <dbReference type="SAM" id="Coils"/>
    </source>
</evidence>
<feature type="compositionally biased region" description="Polar residues" evidence="2">
    <location>
        <begin position="617"/>
        <end position="628"/>
    </location>
</feature>
<feature type="compositionally biased region" description="Low complexity" evidence="2">
    <location>
        <begin position="804"/>
        <end position="819"/>
    </location>
</feature>
<feature type="compositionally biased region" description="Polar residues" evidence="2">
    <location>
        <begin position="664"/>
        <end position="673"/>
    </location>
</feature>
<feature type="compositionally biased region" description="Pro residues" evidence="2">
    <location>
        <begin position="569"/>
        <end position="578"/>
    </location>
</feature>
<evidence type="ECO:0000313" key="3">
    <source>
        <dbReference type="EMBL" id="CDJ70494.1"/>
    </source>
</evidence>
<protein>
    <submittedName>
        <fullName evidence="3">Uncharacterized protein</fullName>
    </submittedName>
</protein>
<feature type="compositionally biased region" description="Polar residues" evidence="2">
    <location>
        <begin position="931"/>
        <end position="941"/>
    </location>
</feature>
<feature type="compositionally biased region" description="Low complexity" evidence="2">
    <location>
        <begin position="1013"/>
        <end position="1023"/>
    </location>
</feature>
<feature type="compositionally biased region" description="Polar residues" evidence="2">
    <location>
        <begin position="1095"/>
        <end position="1115"/>
    </location>
</feature>
<proteinExistence type="predicted"/>
<sequence length="1417" mass="152562">MTMWAEQHFPAIGNLDIQDSSTTLTDGKVEETSLFETSVSLAARPVESSFFAGWQRTFHVHGFYPPAWTLIQGAIFLSLATVVLLISSCFWSMKLSAAKLSAGRLRLLAAKDFTSCSPSDEHGAPLDPRQLQPDSSAQLQLEALQLPDTEVGVLTQEDEESIATARTTLSKLMHVVSLLQRVISKLEESYKQEQAALNRAVALGDHKQRQSSQENMKEKMESLLEKKDDLKAKQERLSALGWRSSQEERVLLLQARAACAGRRISPRVARALAARDVVLAEGQVVRERPTITEVSVAKSLVQRTLDEAENITVRISARGPQLEGLEGQWKLCLEEVISFKAGAQAMGLSDHVLQLEEAQRKLQAALGTGSAQHPAEPERRPGRPLRRHATIPPSFGTQRPYPPKQSPVSAPSERLSPELKFSQSRADDGMSHSPSHSLQSLGSSGLPSKAAPSLPVGQPVHPPSRLPDVPQKPLTSTPVKGLPSTQSLDTPNVTSHDVPNSYAARQQRLSACSDIHPAPEPTPYPGLHRPQRLGRTASLPCDRTVRSQTASPVPAALPPRNARGLQRPKFPPPEPPTKPQSDATRASQESQAAGSGDPQHTSQPHISPQKPVLGFMSSDSLHQPSSGIVGTIQRAPRQSSLPLSRHESFTRPSQEARPGVHLQTGGQEPTVSPSEKHSRHASLQRRSSAPPVPSRRPSKQSSPSSLAQPSPGVSLSPLKSLSEMVARSKRSPTLEAPQDGGSKGFSSLLGRLSSVSKLFSPGNAHPRSGPAANSPNETRGAAAKPLTAGSRATASSSDQEFEASSISESPSTPSSGFPPIKRQYTFGPGTSPRTPTDASRPSDGNERSPEDPLPLRIPLPGLQKEHKASSGFPFVERQYETSPRTPTDASRPSDGNERSPEDPLPLRIPLPGLQKEHKASSGFPSAERQYETSPRTPTDASRPSDGNERTRADTLPLRIRLPKLRKERKASSSALRLTPSSDQSSSLEGDSTTSPPDTPLTEPATPGPDVRDSQPLPSSDSSLVEQDALSLSDNLHSPTLALYEILGTVHSETAGYEVPEAGLVDTFEAASAAGLSLLEYAKELRGGSHPPKQGIPSSTSPESYQHSSQIQTPSPSAILGLSDQSAPPGEDPPPLHGPLPQSKGQPGKLTSDEESFLLLDELWKFTTAAGDVAYRAQTSHVVSEAQDSLKKGLELIERSKRVVSLPLKDPKILRDVLKKLEECKCVCSTLYEVLSEGWQSELASVNQALTGAIESAKMQRSGRQPELPRAKYISVLEKLQENAKKSRGLHAEISPFDVPSMSSNMLSTSLVNVRDATIAAEEELKEGAAFCATLWKKELQKQADIARGVSISSDQEPANSDDALLGLTGQSEEPPLKRVLEEATFIAGRLMAVVGHTPEVRDLIQATQQIHDASEAN</sequence>
<keyword evidence="4" id="KW-1185">Reference proteome</keyword>
<organism evidence="3 4">
    <name type="scientific">Eimeria necatrix</name>
    <dbReference type="NCBI Taxonomy" id="51315"/>
    <lineage>
        <taxon>Eukaryota</taxon>
        <taxon>Sar</taxon>
        <taxon>Alveolata</taxon>
        <taxon>Apicomplexa</taxon>
        <taxon>Conoidasida</taxon>
        <taxon>Coccidia</taxon>
        <taxon>Eucoccidiorida</taxon>
        <taxon>Eimeriorina</taxon>
        <taxon>Eimeriidae</taxon>
        <taxon>Eimeria</taxon>
    </lineage>
</organism>
<feature type="compositionally biased region" description="Low complexity" evidence="2">
    <location>
        <begin position="431"/>
        <end position="448"/>
    </location>
</feature>
<keyword evidence="1" id="KW-0175">Coiled coil</keyword>
<dbReference type="VEuPathDB" id="ToxoDB:ENH_00084680"/>
<gene>
    <name evidence="3" type="ORF">ENH_00084680</name>
</gene>
<evidence type="ECO:0000313" key="4">
    <source>
        <dbReference type="Proteomes" id="UP000030754"/>
    </source>
</evidence>
<feature type="compositionally biased region" description="Low complexity" evidence="2">
    <location>
        <begin position="699"/>
        <end position="711"/>
    </location>
</feature>
<feature type="compositionally biased region" description="Polar residues" evidence="2">
    <location>
        <begin position="580"/>
        <end position="606"/>
    </location>
</feature>
<dbReference type="RefSeq" id="XP_013438960.1">
    <property type="nucleotide sequence ID" value="XM_013583506.1"/>
</dbReference>
<reference evidence="3" key="2">
    <citation type="submission" date="2013-10" db="EMBL/GenBank/DDBJ databases">
        <authorList>
            <person name="Aslett M."/>
        </authorList>
    </citation>
    <scope>NUCLEOTIDE SEQUENCE [LARGE SCALE GENOMIC DNA]</scope>
    <source>
        <strain evidence="3">Houghton</strain>
    </source>
</reference>
<reference evidence="3" key="1">
    <citation type="submission" date="2013-10" db="EMBL/GenBank/DDBJ databases">
        <title>Genomic analysis of the causative agents of coccidiosis in chickens.</title>
        <authorList>
            <person name="Reid A.J."/>
            <person name="Blake D."/>
            <person name="Billington K."/>
            <person name="Browne H."/>
            <person name="Dunn M."/>
            <person name="Hung S."/>
            <person name="Kawahara F."/>
            <person name="Miranda-Saavedra D."/>
            <person name="Mourier T."/>
            <person name="Nagra H."/>
            <person name="Otto T.D."/>
            <person name="Rawlings N."/>
            <person name="Sanchez A."/>
            <person name="Sanders M."/>
            <person name="Subramaniam C."/>
            <person name="Tay Y."/>
            <person name="Dear P."/>
            <person name="Doerig C."/>
            <person name="Gruber A."/>
            <person name="Parkinson J."/>
            <person name="Shirley M."/>
            <person name="Wan K.L."/>
            <person name="Berriman M."/>
            <person name="Tomley F."/>
            <person name="Pain A."/>
        </authorList>
    </citation>
    <scope>NUCLEOTIDE SEQUENCE [LARGE SCALE GENOMIC DNA]</scope>
    <source>
        <strain evidence="3">Houghton</strain>
    </source>
</reference>
<feature type="compositionally biased region" description="Polar residues" evidence="2">
    <location>
        <begin position="473"/>
        <end position="498"/>
    </location>
</feature>